<feature type="transmembrane region" description="Helical" evidence="1">
    <location>
        <begin position="80"/>
        <end position="103"/>
    </location>
</feature>
<name>A0ABX4G1K4_9GAMM</name>
<evidence type="ECO:0000313" key="4">
    <source>
        <dbReference type="Proteomes" id="UP000215999"/>
    </source>
</evidence>
<reference evidence="2" key="2">
    <citation type="submission" date="2017-07" db="EMBL/GenBank/DDBJ databases">
        <authorList>
            <person name="Gomez-Gil B."/>
            <person name="Enciso-Ibarra K."/>
        </authorList>
    </citation>
    <scope>NUCLEOTIDE SEQUENCE</scope>
    <source>
        <strain evidence="2">CAIM 1827</strain>
    </source>
</reference>
<comment type="caution">
    <text evidence="2">The sequence shown here is derived from an EMBL/GenBank/DDBJ whole genome shotgun (WGS) entry which is preliminary data.</text>
</comment>
<evidence type="ECO:0000313" key="2">
    <source>
        <dbReference type="EMBL" id="OZS45019.1"/>
    </source>
</evidence>
<sequence length="134" mass="15146">MKSYWLAPQYKLLKVYIAWGAFSCYFVFITLISLAAGAETDSLLDLKQYGILFLDKMLHLGAYGLFVILASQLGLSFHKFISLCIALSAYGLFLEFCQGQFILNREASWLDAIANVMGVVIGFMLFYKSARRNK</sequence>
<dbReference type="NCBIfam" id="NF037970">
    <property type="entry name" value="vanZ_1"/>
    <property type="match status" value="1"/>
</dbReference>
<evidence type="ECO:0008006" key="5">
    <source>
        <dbReference type="Google" id="ProtNLM"/>
    </source>
</evidence>
<accession>A0ABX4G1K4</accession>
<dbReference type="EMBL" id="NOIF01000008">
    <property type="protein sequence ID" value="OZS45513.1"/>
    <property type="molecule type" value="Genomic_DNA"/>
</dbReference>
<dbReference type="RefSeq" id="WP_094955986.1">
    <property type="nucleotide sequence ID" value="NZ_NOIF01000008.1"/>
</dbReference>
<dbReference type="EMBL" id="NOIF01000019">
    <property type="protein sequence ID" value="OZS45019.1"/>
    <property type="molecule type" value="Genomic_DNA"/>
</dbReference>
<evidence type="ECO:0000256" key="1">
    <source>
        <dbReference type="SAM" id="Phobius"/>
    </source>
</evidence>
<organism evidence="2 4">
    <name type="scientific">Photobacterium sanguinicancri</name>
    <dbReference type="NCBI Taxonomy" id="875932"/>
    <lineage>
        <taxon>Bacteria</taxon>
        <taxon>Pseudomonadati</taxon>
        <taxon>Pseudomonadota</taxon>
        <taxon>Gammaproteobacteria</taxon>
        <taxon>Vibrionales</taxon>
        <taxon>Vibrionaceae</taxon>
        <taxon>Photobacterium</taxon>
    </lineage>
</organism>
<keyword evidence="1" id="KW-0812">Transmembrane</keyword>
<proteinExistence type="predicted"/>
<feature type="transmembrane region" description="Helical" evidence="1">
    <location>
        <begin position="12"/>
        <end position="37"/>
    </location>
</feature>
<keyword evidence="1" id="KW-1133">Transmembrane helix</keyword>
<evidence type="ECO:0000313" key="3">
    <source>
        <dbReference type="EMBL" id="OZS45513.1"/>
    </source>
</evidence>
<feature type="transmembrane region" description="Helical" evidence="1">
    <location>
        <begin position="57"/>
        <end position="75"/>
    </location>
</feature>
<dbReference type="Proteomes" id="UP000215999">
    <property type="component" value="Unassembled WGS sequence"/>
</dbReference>
<keyword evidence="4" id="KW-1185">Reference proteome</keyword>
<keyword evidence="1" id="KW-0472">Membrane</keyword>
<feature type="transmembrane region" description="Helical" evidence="1">
    <location>
        <begin position="109"/>
        <end position="127"/>
    </location>
</feature>
<reference evidence="2 4" key="1">
    <citation type="journal article" date="2016" name="Antonie Van Leeuwenhoek">
        <title>Photobacterium sanguinicancri sp. nov. isolated from marine animals.</title>
        <authorList>
            <person name="Gomez-Gil B."/>
            <person name="Roque A."/>
            <person name="Rotllant G."/>
            <person name="Romalde J.L."/>
            <person name="Doce A."/>
            <person name="Eggermont M."/>
            <person name="Defoirdt T."/>
        </authorList>
    </citation>
    <scope>NUCLEOTIDE SEQUENCE [LARGE SCALE GENOMIC DNA]</scope>
    <source>
        <strain evidence="2 4">CAIM 1827</strain>
    </source>
</reference>
<gene>
    <name evidence="3" type="ORF">ASV53_02680</name>
    <name evidence="2" type="ORF">ASV53_05175</name>
</gene>
<protein>
    <recommendedName>
        <fullName evidence="5">VanZ-like domain-containing protein</fullName>
    </recommendedName>
</protein>